<accession>A0A380SUT2</accession>
<sequence length="151" mass="17239">MTQPLSLKVFLAQYFPAFIVAFFMMCFSASCTVALASNTYFKGIEDRVFKTSMVLLALSVVGFLSHFLMVRGRAWAVWVIVGLFVACLLTVLPSYGYRPHMFVYSTGLLFPLIGLLILNSKRHREMRAYLVAMRKERVKQRGEARAIKARR</sequence>
<gene>
    <name evidence="2" type="ORF">CCOS864_00453</name>
</gene>
<proteinExistence type="predicted"/>
<keyword evidence="1" id="KW-1133">Transmembrane helix</keyword>
<keyword evidence="1" id="KW-0472">Membrane</keyword>
<dbReference type="AlphaFoldDB" id="A0A380SUT2"/>
<protein>
    <submittedName>
        <fullName evidence="2">Uncharacterized protein</fullName>
    </submittedName>
</protein>
<keyword evidence="3" id="KW-1185">Reference proteome</keyword>
<feature type="transmembrane region" description="Helical" evidence="1">
    <location>
        <begin position="101"/>
        <end position="118"/>
    </location>
</feature>
<evidence type="ECO:0000313" key="3">
    <source>
        <dbReference type="Proteomes" id="UP000255177"/>
    </source>
</evidence>
<feature type="transmembrane region" description="Helical" evidence="1">
    <location>
        <begin position="48"/>
        <end position="68"/>
    </location>
</feature>
<reference evidence="3" key="1">
    <citation type="submission" date="2018-07" db="EMBL/GenBank/DDBJ databases">
        <authorList>
            <person name="Blom J."/>
        </authorList>
    </citation>
    <scope>NUCLEOTIDE SEQUENCE [LARGE SCALE GENOMIC DNA]</scope>
    <source>
        <strain evidence="3">CCOS 864</strain>
    </source>
</reference>
<evidence type="ECO:0000256" key="1">
    <source>
        <dbReference type="SAM" id="Phobius"/>
    </source>
</evidence>
<dbReference type="EMBL" id="UIDD01000001">
    <property type="protein sequence ID" value="SUQ61048.1"/>
    <property type="molecule type" value="Genomic_DNA"/>
</dbReference>
<dbReference type="RefSeq" id="WP_115084896.1">
    <property type="nucleotide sequence ID" value="NZ_CBCSFG010000002.1"/>
</dbReference>
<organism evidence="2 3">
    <name type="scientific">Pseudomonas wadenswilerensis</name>
    <dbReference type="NCBI Taxonomy" id="1785161"/>
    <lineage>
        <taxon>Bacteria</taxon>
        <taxon>Pseudomonadati</taxon>
        <taxon>Pseudomonadota</taxon>
        <taxon>Gammaproteobacteria</taxon>
        <taxon>Pseudomonadales</taxon>
        <taxon>Pseudomonadaceae</taxon>
        <taxon>Pseudomonas</taxon>
    </lineage>
</organism>
<feature type="transmembrane region" description="Helical" evidence="1">
    <location>
        <begin position="75"/>
        <end position="95"/>
    </location>
</feature>
<evidence type="ECO:0000313" key="2">
    <source>
        <dbReference type="EMBL" id="SUQ61048.1"/>
    </source>
</evidence>
<feature type="transmembrane region" description="Helical" evidence="1">
    <location>
        <begin position="12"/>
        <end position="36"/>
    </location>
</feature>
<name>A0A380SUT2_9PSED</name>
<dbReference type="Proteomes" id="UP000255177">
    <property type="component" value="Unassembled WGS sequence"/>
</dbReference>
<keyword evidence="1" id="KW-0812">Transmembrane</keyword>